<organism evidence="1 2">
    <name type="scientific">Cichorium intybus</name>
    <name type="common">Chicory</name>
    <dbReference type="NCBI Taxonomy" id="13427"/>
    <lineage>
        <taxon>Eukaryota</taxon>
        <taxon>Viridiplantae</taxon>
        <taxon>Streptophyta</taxon>
        <taxon>Embryophyta</taxon>
        <taxon>Tracheophyta</taxon>
        <taxon>Spermatophyta</taxon>
        <taxon>Magnoliopsida</taxon>
        <taxon>eudicotyledons</taxon>
        <taxon>Gunneridae</taxon>
        <taxon>Pentapetalae</taxon>
        <taxon>asterids</taxon>
        <taxon>campanulids</taxon>
        <taxon>Asterales</taxon>
        <taxon>Asteraceae</taxon>
        <taxon>Cichorioideae</taxon>
        <taxon>Cichorieae</taxon>
        <taxon>Cichoriinae</taxon>
        <taxon>Cichorium</taxon>
    </lineage>
</organism>
<sequence length="124" mass="14225">MCIRSVVMKCRKDKKDNELGESKRILLQKSFKRRLPIAIEIDGPIEVVVAGINGGRGCVFTNKEHQEFDGFSTRTKPPFCHEVKDPAPPVFIFRILVLDCRVFDLGFFITIEFNHSSMELIRVI</sequence>
<protein>
    <submittedName>
        <fullName evidence="1">Uncharacterized protein</fullName>
    </submittedName>
</protein>
<evidence type="ECO:0000313" key="1">
    <source>
        <dbReference type="EMBL" id="KAI3721210.1"/>
    </source>
</evidence>
<comment type="caution">
    <text evidence="1">The sequence shown here is derived from an EMBL/GenBank/DDBJ whole genome shotgun (WGS) entry which is preliminary data.</text>
</comment>
<dbReference type="Proteomes" id="UP001055811">
    <property type="component" value="Linkage Group LG06"/>
</dbReference>
<reference evidence="1 2" key="2">
    <citation type="journal article" date="2022" name="Mol. Ecol. Resour.">
        <title>The genomes of chicory, endive, great burdock and yacon provide insights into Asteraceae paleo-polyploidization history and plant inulin production.</title>
        <authorList>
            <person name="Fan W."/>
            <person name="Wang S."/>
            <person name="Wang H."/>
            <person name="Wang A."/>
            <person name="Jiang F."/>
            <person name="Liu H."/>
            <person name="Zhao H."/>
            <person name="Xu D."/>
            <person name="Zhang Y."/>
        </authorList>
    </citation>
    <scope>NUCLEOTIDE SEQUENCE [LARGE SCALE GENOMIC DNA]</scope>
    <source>
        <strain evidence="2">cv. Punajuju</strain>
        <tissue evidence="1">Leaves</tissue>
    </source>
</reference>
<evidence type="ECO:0000313" key="2">
    <source>
        <dbReference type="Proteomes" id="UP001055811"/>
    </source>
</evidence>
<proteinExistence type="predicted"/>
<name>A0ACB9BJ03_CICIN</name>
<accession>A0ACB9BJ03</accession>
<keyword evidence="2" id="KW-1185">Reference proteome</keyword>
<gene>
    <name evidence="1" type="ORF">L2E82_32216</name>
</gene>
<reference evidence="2" key="1">
    <citation type="journal article" date="2022" name="Mol. Ecol. Resour.">
        <title>The genomes of chicory, endive, great burdock and yacon provide insights into Asteraceae palaeo-polyploidization history and plant inulin production.</title>
        <authorList>
            <person name="Fan W."/>
            <person name="Wang S."/>
            <person name="Wang H."/>
            <person name="Wang A."/>
            <person name="Jiang F."/>
            <person name="Liu H."/>
            <person name="Zhao H."/>
            <person name="Xu D."/>
            <person name="Zhang Y."/>
        </authorList>
    </citation>
    <scope>NUCLEOTIDE SEQUENCE [LARGE SCALE GENOMIC DNA]</scope>
    <source>
        <strain evidence="2">cv. Punajuju</strain>
    </source>
</reference>
<dbReference type="EMBL" id="CM042014">
    <property type="protein sequence ID" value="KAI3721210.1"/>
    <property type="molecule type" value="Genomic_DNA"/>
</dbReference>